<gene>
    <name evidence="2" type="ORF">K8W15_08335</name>
</gene>
<evidence type="ECO:0000256" key="1">
    <source>
        <dbReference type="ARBA" id="ARBA00006479"/>
    </source>
</evidence>
<evidence type="ECO:0000313" key="2">
    <source>
        <dbReference type="EMBL" id="HJF74173.1"/>
    </source>
</evidence>
<dbReference type="PANTHER" id="PTHR18964:SF149">
    <property type="entry name" value="BIFUNCTIONAL UDP-N-ACETYLGLUCOSAMINE 2-EPIMERASE_N-ACETYLMANNOSAMINE KINASE"/>
    <property type="match status" value="1"/>
</dbReference>
<dbReference type="EMBL" id="DYVQ01000073">
    <property type="protein sequence ID" value="HJF74173.1"/>
    <property type="molecule type" value="Genomic_DNA"/>
</dbReference>
<name>A0A921HBE6_9PAST</name>
<sequence>MKKNHLMEYYVGIDIGGTNTKIGIVDNHCNILIEHTIKTLSIQGAQQTFARIWQTVQDMANALNISTDQLLGIGLGIPGLVVNQAIISRASNFSWRDNFNAKQLMEDISQKFVKVEKDVNNIALGELLFGSGRGFNNIIVISIGTGLSAGIILDKKLLSGVHGCAGEFGHIVVNEKGLKCGCGLTGCLETYASATGILRETKRLILEKKVGMLSEQFYHHLSDLEVSHIFDFYNKNDEIAIEVIENFCKYLAYGLGVLLNTVDPELVILAGGVSKSADLIIQKVKIYLTRYALSASLEKIQMKRCQLLDSAGIKGAASLVINDYRHRTHNESNIISL</sequence>
<dbReference type="AlphaFoldDB" id="A0A921HBE6"/>
<accession>A0A921HBE6</accession>
<dbReference type="Gene3D" id="3.30.420.40">
    <property type="match status" value="2"/>
</dbReference>
<evidence type="ECO:0000313" key="3">
    <source>
        <dbReference type="Proteomes" id="UP000749334"/>
    </source>
</evidence>
<proteinExistence type="inferred from homology"/>
<reference evidence="2" key="1">
    <citation type="journal article" date="2021" name="PeerJ">
        <title>Extensive microbial diversity within the chicken gut microbiome revealed by metagenomics and culture.</title>
        <authorList>
            <person name="Gilroy R."/>
            <person name="Ravi A."/>
            <person name="Getino M."/>
            <person name="Pursley I."/>
            <person name="Horton D.L."/>
            <person name="Alikhan N.F."/>
            <person name="Baker D."/>
            <person name="Gharbi K."/>
            <person name="Hall N."/>
            <person name="Watson M."/>
            <person name="Adriaenssens E.M."/>
            <person name="Foster-Nyarko E."/>
            <person name="Jarju S."/>
            <person name="Secka A."/>
            <person name="Antonio M."/>
            <person name="Oren A."/>
            <person name="Chaudhuri R.R."/>
            <person name="La Ragione R."/>
            <person name="Hildebrand F."/>
            <person name="Pallen M.J."/>
        </authorList>
    </citation>
    <scope>NUCLEOTIDE SEQUENCE</scope>
    <source>
        <strain evidence="2">ChiHjej11B10-15683</strain>
    </source>
</reference>
<dbReference type="SUPFAM" id="SSF53067">
    <property type="entry name" value="Actin-like ATPase domain"/>
    <property type="match status" value="1"/>
</dbReference>
<dbReference type="PANTHER" id="PTHR18964">
    <property type="entry name" value="ROK (REPRESSOR, ORF, KINASE) FAMILY"/>
    <property type="match status" value="1"/>
</dbReference>
<comment type="similarity">
    <text evidence="1">Belongs to the ROK (NagC/XylR) family.</text>
</comment>
<comment type="caution">
    <text evidence="2">The sequence shown here is derived from an EMBL/GenBank/DDBJ whole genome shotgun (WGS) entry which is preliminary data.</text>
</comment>
<dbReference type="InterPro" id="IPR000600">
    <property type="entry name" value="ROK"/>
</dbReference>
<dbReference type="Pfam" id="PF00480">
    <property type="entry name" value="ROK"/>
    <property type="match status" value="1"/>
</dbReference>
<dbReference type="InterPro" id="IPR043129">
    <property type="entry name" value="ATPase_NBD"/>
</dbReference>
<reference evidence="2" key="2">
    <citation type="submission" date="2021-09" db="EMBL/GenBank/DDBJ databases">
        <authorList>
            <person name="Gilroy R."/>
        </authorList>
    </citation>
    <scope>NUCLEOTIDE SEQUENCE</scope>
    <source>
        <strain evidence="2">ChiHjej11B10-15683</strain>
    </source>
</reference>
<organism evidence="2 3">
    <name type="scientific">Gallibacterium anatis</name>
    <dbReference type="NCBI Taxonomy" id="750"/>
    <lineage>
        <taxon>Bacteria</taxon>
        <taxon>Pseudomonadati</taxon>
        <taxon>Pseudomonadota</taxon>
        <taxon>Gammaproteobacteria</taxon>
        <taxon>Pasteurellales</taxon>
        <taxon>Pasteurellaceae</taxon>
        <taxon>Gallibacterium</taxon>
    </lineage>
</organism>
<protein>
    <submittedName>
        <fullName evidence="2">ROK family protein</fullName>
    </submittedName>
</protein>
<dbReference type="Proteomes" id="UP000749334">
    <property type="component" value="Unassembled WGS sequence"/>
</dbReference>